<dbReference type="Proteomes" id="UP000611629">
    <property type="component" value="Unassembled WGS sequence"/>
</dbReference>
<name>A0A974GWB0_SEDHY</name>
<comment type="caution">
    <text evidence="3">The sequence shown here is derived from an EMBL/GenBank/DDBJ whole genome shotgun (WGS) entry which is preliminary data.</text>
</comment>
<dbReference type="PANTHER" id="PTHR33219">
    <property type="entry name" value="YLMG HOMOLOG PROTEIN 2, CHLOROPLASTIC"/>
    <property type="match status" value="1"/>
</dbReference>
<keyword evidence="2" id="KW-0812">Transmembrane</keyword>
<dbReference type="GO" id="GO:0016020">
    <property type="term" value="C:membrane"/>
    <property type="evidence" value="ECO:0007669"/>
    <property type="project" value="InterPro"/>
</dbReference>
<comment type="similarity">
    <text evidence="1">Belongs to the YggT family.</text>
</comment>
<dbReference type="Pfam" id="PF02325">
    <property type="entry name" value="CCB3_YggT"/>
    <property type="match status" value="1"/>
</dbReference>
<evidence type="ECO:0000313" key="4">
    <source>
        <dbReference type="Proteomes" id="UP000611629"/>
    </source>
</evidence>
<evidence type="ECO:0000256" key="1">
    <source>
        <dbReference type="ARBA" id="ARBA00010894"/>
    </source>
</evidence>
<keyword evidence="2" id="KW-0472">Membrane</keyword>
<sequence length="85" mass="9842">MFYTIRIALVSLLRIVDYLILIRVLLSFFPTLRSSKISYFIYQMTEPILAPCRAILDRLGLGMGMFDFSPILAFLLLNVIRNIII</sequence>
<reference evidence="3" key="1">
    <citation type="submission" date="2020-07" db="EMBL/GenBank/DDBJ databases">
        <title>Genomic analysis of a strain of Sedimentibacter Hydroxybenzoicus DSM7310.</title>
        <authorList>
            <person name="Ma S."/>
        </authorList>
    </citation>
    <scope>NUCLEOTIDE SEQUENCE</scope>
    <source>
        <strain evidence="3">DSM 7310</strain>
    </source>
</reference>
<keyword evidence="2" id="KW-1133">Transmembrane helix</keyword>
<dbReference type="RefSeq" id="WP_179237811.1">
    <property type="nucleotide sequence ID" value="NZ_JACBNQ010000007.1"/>
</dbReference>
<dbReference type="InterPro" id="IPR003425">
    <property type="entry name" value="CCB3/YggT"/>
</dbReference>
<dbReference type="AlphaFoldDB" id="A0A974GWB0"/>
<accession>A0A974GWB0</accession>
<protein>
    <submittedName>
        <fullName evidence="3">YggT family protein</fullName>
    </submittedName>
</protein>
<evidence type="ECO:0000313" key="3">
    <source>
        <dbReference type="EMBL" id="NYB74121.1"/>
    </source>
</evidence>
<organism evidence="3 4">
    <name type="scientific">Sedimentibacter hydroxybenzoicus DSM 7310</name>
    <dbReference type="NCBI Taxonomy" id="1123245"/>
    <lineage>
        <taxon>Bacteria</taxon>
        <taxon>Bacillati</taxon>
        <taxon>Bacillota</taxon>
        <taxon>Tissierellia</taxon>
        <taxon>Sedimentibacter</taxon>
    </lineage>
</organism>
<proteinExistence type="inferred from homology"/>
<evidence type="ECO:0000256" key="2">
    <source>
        <dbReference type="SAM" id="Phobius"/>
    </source>
</evidence>
<dbReference type="PANTHER" id="PTHR33219:SF14">
    <property type="entry name" value="PROTEIN COFACTOR ASSEMBLY OF COMPLEX C SUBUNIT B CCB3, CHLOROPLASTIC-RELATED"/>
    <property type="match status" value="1"/>
</dbReference>
<gene>
    <name evidence="3" type="ORF">HZF24_08190</name>
</gene>
<feature type="transmembrane region" description="Helical" evidence="2">
    <location>
        <begin position="59"/>
        <end position="80"/>
    </location>
</feature>
<feature type="transmembrane region" description="Helical" evidence="2">
    <location>
        <begin position="7"/>
        <end position="29"/>
    </location>
</feature>
<dbReference type="EMBL" id="JACBNQ010000007">
    <property type="protein sequence ID" value="NYB74121.1"/>
    <property type="molecule type" value="Genomic_DNA"/>
</dbReference>
<keyword evidence="4" id="KW-1185">Reference proteome</keyword>